<evidence type="ECO:0000256" key="6">
    <source>
        <dbReference type="SAM" id="Phobius"/>
    </source>
</evidence>
<feature type="transmembrane region" description="Helical" evidence="6">
    <location>
        <begin position="115"/>
        <end position="134"/>
    </location>
</feature>
<keyword evidence="4 6" id="KW-1133">Transmembrane helix</keyword>
<keyword evidence="3 6" id="KW-0812">Transmembrane</keyword>
<comment type="caution">
    <text evidence="7">The sequence shown here is derived from an EMBL/GenBank/DDBJ whole genome shotgun (WGS) entry which is preliminary data.</text>
</comment>
<dbReference type="EMBL" id="JAVFWL010000006">
    <property type="protein sequence ID" value="KAK6765866.1"/>
    <property type="molecule type" value="Genomic_DNA"/>
</dbReference>
<gene>
    <name evidence="7" type="primary">Necator_chrX.g25820</name>
    <name evidence="7" type="ORF">RB195_025654</name>
</gene>
<feature type="transmembrane region" description="Helical" evidence="6">
    <location>
        <begin position="56"/>
        <end position="79"/>
    </location>
</feature>
<protein>
    <recommendedName>
        <fullName evidence="9">Transmembrane protein 129</fullName>
    </recommendedName>
</protein>
<feature type="transmembrane region" description="Helical" evidence="6">
    <location>
        <begin position="149"/>
        <end position="170"/>
    </location>
</feature>
<accession>A0ABR1EVD0</accession>
<evidence type="ECO:0000256" key="4">
    <source>
        <dbReference type="ARBA" id="ARBA00022989"/>
    </source>
</evidence>
<sequence>MVVQENSHNLMLYYYLTKQLEIDDFAYCATLFKALTYGDAGRTLTKEEWDALQASYVFPNSTILLHGIVFVVFVLLLLYPPDAFVGAGVTFDNLAYGYLGTSESNILDFQCRRFVLTRSFIGCLPFLLVLSLFLVQEHAVVFTIHPSRIIHYVALISPLLALGALLYFVYHTVTGFSSIFPMKKLKNYGYDPRQVFTILSNEFSRLDAFRHTISNVSKLVITDSWLFHCSRFNFVVVKLADVQFRVINAEDTMNGLHQALGMNQYLTIAVSLPADISALNFVFKIDNVSMRDLESKLGPNRVEFSNEVRLKMSLTDKFIEAFLDQAKKNPRFQNYVREELDPCLGCSEKLSNVKLSRKCEGFGPGADDNEPRSVCMPCQCRPMWCVSCMARIFLAKQDQSVPSRWLEGTCPCPTCRATFCVMDVALLSHFDEENSSELNRRIGEDIN</sequence>
<comment type="similarity">
    <text evidence="2">Belongs to the TMEM129 family.</text>
</comment>
<evidence type="ECO:0000313" key="8">
    <source>
        <dbReference type="Proteomes" id="UP001303046"/>
    </source>
</evidence>
<dbReference type="Proteomes" id="UP001303046">
    <property type="component" value="Unassembled WGS sequence"/>
</dbReference>
<evidence type="ECO:0000313" key="7">
    <source>
        <dbReference type="EMBL" id="KAK6765866.1"/>
    </source>
</evidence>
<dbReference type="PANTHER" id="PTHR31322:SF2">
    <property type="entry name" value="E3 UBIQUITIN-PROTEIN LIGASE TM129"/>
    <property type="match status" value="1"/>
</dbReference>
<evidence type="ECO:0000256" key="2">
    <source>
        <dbReference type="ARBA" id="ARBA00007332"/>
    </source>
</evidence>
<reference evidence="7 8" key="1">
    <citation type="submission" date="2023-08" db="EMBL/GenBank/DDBJ databases">
        <title>A Necator americanus chromosomal reference genome.</title>
        <authorList>
            <person name="Ilik V."/>
            <person name="Petrzelkova K.J."/>
            <person name="Pardy F."/>
            <person name="Fuh T."/>
            <person name="Niatou-Singa F.S."/>
            <person name="Gouil Q."/>
            <person name="Baker L."/>
            <person name="Ritchie M.E."/>
            <person name="Jex A.R."/>
            <person name="Gazzola D."/>
            <person name="Li H."/>
            <person name="Toshio Fujiwara R."/>
            <person name="Zhan B."/>
            <person name="Aroian R.V."/>
            <person name="Pafco B."/>
            <person name="Schwarz E.M."/>
        </authorList>
    </citation>
    <scope>NUCLEOTIDE SEQUENCE [LARGE SCALE GENOMIC DNA]</scope>
    <source>
        <strain evidence="7 8">Aroian</strain>
        <tissue evidence="7">Whole animal</tissue>
    </source>
</reference>
<evidence type="ECO:0000256" key="3">
    <source>
        <dbReference type="ARBA" id="ARBA00022692"/>
    </source>
</evidence>
<dbReference type="Pfam" id="PF10272">
    <property type="entry name" value="Tmpp129"/>
    <property type="match status" value="1"/>
</dbReference>
<dbReference type="PANTHER" id="PTHR31322">
    <property type="entry name" value="E3 UBIQUITIN-PROTEIN LIGASE TM129"/>
    <property type="match status" value="1"/>
</dbReference>
<keyword evidence="8" id="KW-1185">Reference proteome</keyword>
<organism evidence="7 8">
    <name type="scientific">Necator americanus</name>
    <name type="common">Human hookworm</name>
    <dbReference type="NCBI Taxonomy" id="51031"/>
    <lineage>
        <taxon>Eukaryota</taxon>
        <taxon>Metazoa</taxon>
        <taxon>Ecdysozoa</taxon>
        <taxon>Nematoda</taxon>
        <taxon>Chromadorea</taxon>
        <taxon>Rhabditida</taxon>
        <taxon>Rhabditina</taxon>
        <taxon>Rhabditomorpha</taxon>
        <taxon>Strongyloidea</taxon>
        <taxon>Ancylostomatidae</taxon>
        <taxon>Bunostominae</taxon>
        <taxon>Necator</taxon>
    </lineage>
</organism>
<name>A0ABR1EVD0_NECAM</name>
<evidence type="ECO:0000256" key="1">
    <source>
        <dbReference type="ARBA" id="ARBA00004141"/>
    </source>
</evidence>
<evidence type="ECO:0008006" key="9">
    <source>
        <dbReference type="Google" id="ProtNLM"/>
    </source>
</evidence>
<proteinExistence type="inferred from homology"/>
<keyword evidence="5 6" id="KW-0472">Membrane</keyword>
<evidence type="ECO:0000256" key="5">
    <source>
        <dbReference type="ARBA" id="ARBA00023136"/>
    </source>
</evidence>
<comment type="subcellular location">
    <subcellularLocation>
        <location evidence="1">Membrane</location>
        <topology evidence="1">Multi-pass membrane protein</topology>
    </subcellularLocation>
</comment>
<dbReference type="InterPro" id="IPR018801">
    <property type="entry name" value="TM129"/>
</dbReference>